<dbReference type="RefSeq" id="WP_381370035.1">
    <property type="nucleotide sequence ID" value="NZ_JBHSOA010000088.1"/>
</dbReference>
<proteinExistence type="predicted"/>
<reference evidence="3" key="1">
    <citation type="journal article" date="2019" name="Int. J. Syst. Evol. Microbiol.">
        <title>The Global Catalogue of Microorganisms (GCM) 10K type strain sequencing project: providing services to taxonomists for standard genome sequencing and annotation.</title>
        <authorList>
            <consortium name="The Broad Institute Genomics Platform"/>
            <consortium name="The Broad Institute Genome Sequencing Center for Infectious Disease"/>
            <person name="Wu L."/>
            <person name="Ma J."/>
        </authorList>
    </citation>
    <scope>NUCLEOTIDE SEQUENCE [LARGE SCALE GENOMIC DNA]</scope>
    <source>
        <strain evidence="3">JCM 10411</strain>
    </source>
</reference>
<keyword evidence="3" id="KW-1185">Reference proteome</keyword>
<dbReference type="EMBL" id="JBHSOA010000088">
    <property type="protein sequence ID" value="MFC5856023.1"/>
    <property type="molecule type" value="Genomic_DNA"/>
</dbReference>
<accession>A0ABW1E6P3</accession>
<evidence type="ECO:0000256" key="1">
    <source>
        <dbReference type="SAM" id="MobiDB-lite"/>
    </source>
</evidence>
<organism evidence="2 3">
    <name type="scientific">Streptomyces chlorus</name>
    <dbReference type="NCBI Taxonomy" id="887452"/>
    <lineage>
        <taxon>Bacteria</taxon>
        <taxon>Bacillati</taxon>
        <taxon>Actinomycetota</taxon>
        <taxon>Actinomycetes</taxon>
        <taxon>Kitasatosporales</taxon>
        <taxon>Streptomycetaceae</taxon>
        <taxon>Streptomyces</taxon>
    </lineage>
</organism>
<sequence>MGHWVYEFSGCPDSADYQQIADDEKPGDVVLRERQGGLGIVDGFVRESVDNMMMVARYRWVASGDPSTVAPAVLQASRLPPPARRDARPVPTGSEPDASQSA</sequence>
<evidence type="ECO:0000313" key="2">
    <source>
        <dbReference type="EMBL" id="MFC5856023.1"/>
    </source>
</evidence>
<dbReference type="Proteomes" id="UP001596180">
    <property type="component" value="Unassembled WGS sequence"/>
</dbReference>
<gene>
    <name evidence="2" type="ORF">ACFPZI_30910</name>
</gene>
<comment type="caution">
    <text evidence="2">The sequence shown here is derived from an EMBL/GenBank/DDBJ whole genome shotgun (WGS) entry which is preliminary data.</text>
</comment>
<protein>
    <submittedName>
        <fullName evidence="2">Uncharacterized protein</fullName>
    </submittedName>
</protein>
<evidence type="ECO:0000313" key="3">
    <source>
        <dbReference type="Proteomes" id="UP001596180"/>
    </source>
</evidence>
<feature type="region of interest" description="Disordered" evidence="1">
    <location>
        <begin position="72"/>
        <end position="102"/>
    </location>
</feature>
<name>A0ABW1E6P3_9ACTN</name>